<dbReference type="Proteomes" id="UP001328107">
    <property type="component" value="Unassembled WGS sequence"/>
</dbReference>
<dbReference type="AlphaFoldDB" id="A0AAN5CRT0"/>
<proteinExistence type="predicted"/>
<evidence type="ECO:0000313" key="1">
    <source>
        <dbReference type="EMBL" id="GMR49179.1"/>
    </source>
</evidence>
<accession>A0AAN5CRT0</accession>
<evidence type="ECO:0000313" key="2">
    <source>
        <dbReference type="Proteomes" id="UP001328107"/>
    </source>
</evidence>
<keyword evidence="2" id="KW-1185">Reference proteome</keyword>
<sequence>LGLGELVSLAETTGLASGGGRVLGDPVRGEHTEGSATLSDASLEYDIMLHGLLSNAGHKHT</sequence>
<gene>
    <name evidence="1" type="ORF">PMAYCL1PPCAC_19374</name>
</gene>
<organism evidence="1 2">
    <name type="scientific">Pristionchus mayeri</name>
    <dbReference type="NCBI Taxonomy" id="1317129"/>
    <lineage>
        <taxon>Eukaryota</taxon>
        <taxon>Metazoa</taxon>
        <taxon>Ecdysozoa</taxon>
        <taxon>Nematoda</taxon>
        <taxon>Chromadorea</taxon>
        <taxon>Rhabditida</taxon>
        <taxon>Rhabditina</taxon>
        <taxon>Diplogasteromorpha</taxon>
        <taxon>Diplogasteroidea</taxon>
        <taxon>Neodiplogasteridae</taxon>
        <taxon>Pristionchus</taxon>
    </lineage>
</organism>
<reference evidence="2" key="1">
    <citation type="submission" date="2022-10" db="EMBL/GenBank/DDBJ databases">
        <title>Genome assembly of Pristionchus species.</title>
        <authorList>
            <person name="Yoshida K."/>
            <person name="Sommer R.J."/>
        </authorList>
    </citation>
    <scope>NUCLEOTIDE SEQUENCE [LARGE SCALE GENOMIC DNA]</scope>
    <source>
        <strain evidence="2">RS5460</strain>
    </source>
</reference>
<protein>
    <submittedName>
        <fullName evidence="1">Uncharacterized protein</fullName>
    </submittedName>
</protein>
<feature type="non-terminal residue" evidence="1">
    <location>
        <position position="61"/>
    </location>
</feature>
<dbReference type="EMBL" id="BTRK01000004">
    <property type="protein sequence ID" value="GMR49179.1"/>
    <property type="molecule type" value="Genomic_DNA"/>
</dbReference>
<feature type="non-terminal residue" evidence="1">
    <location>
        <position position="1"/>
    </location>
</feature>
<name>A0AAN5CRT0_9BILA</name>
<comment type="caution">
    <text evidence="1">The sequence shown here is derived from an EMBL/GenBank/DDBJ whole genome shotgun (WGS) entry which is preliminary data.</text>
</comment>